<dbReference type="GO" id="GO:0006633">
    <property type="term" value="P:fatty acid biosynthetic process"/>
    <property type="evidence" value="ECO:0007669"/>
    <property type="project" value="InterPro"/>
</dbReference>
<dbReference type="GO" id="GO:0005739">
    <property type="term" value="C:mitochondrion"/>
    <property type="evidence" value="ECO:0007669"/>
    <property type="project" value="TreeGrafter"/>
</dbReference>
<evidence type="ECO:0000256" key="6">
    <source>
        <dbReference type="RuleBase" id="RU003694"/>
    </source>
</evidence>
<accession>A0A8A1MHE1</accession>
<protein>
    <recommendedName>
        <fullName evidence="2">beta-ketoacyl-[acyl-carrier-protein] synthase I</fullName>
        <ecNumber evidence="2">2.3.1.41</ecNumber>
    </recommendedName>
</protein>
<dbReference type="InterPro" id="IPR020841">
    <property type="entry name" value="PKS_Beta-ketoAc_synthase_dom"/>
</dbReference>
<dbReference type="Gene3D" id="1.20.120.450">
    <property type="entry name" value="dinb family like domain"/>
    <property type="match status" value="1"/>
</dbReference>
<dbReference type="InterPro" id="IPR000794">
    <property type="entry name" value="Beta-ketoacyl_synthase"/>
</dbReference>
<dbReference type="InterPro" id="IPR018201">
    <property type="entry name" value="Ketoacyl_synth_AS"/>
</dbReference>
<dbReference type="OrthoDB" id="5334845at2759"/>
<dbReference type="EMBL" id="CP069114">
    <property type="protein sequence ID" value="QSS64024.1"/>
    <property type="molecule type" value="Genomic_DNA"/>
</dbReference>
<evidence type="ECO:0000313" key="9">
    <source>
        <dbReference type="Proteomes" id="UP000663671"/>
    </source>
</evidence>
<proteinExistence type="inferred from homology"/>
<dbReference type="InterPro" id="IPR014031">
    <property type="entry name" value="Ketoacyl_synth_C"/>
</dbReference>
<dbReference type="FunFam" id="3.40.47.10:FF:000015">
    <property type="entry name" value="3-oxoacyl-[acyl-carrier-protein] synthase, mitochondrial"/>
    <property type="match status" value="1"/>
</dbReference>
<dbReference type="InterPro" id="IPR018531">
    <property type="entry name" value="DUF1993"/>
</dbReference>
<dbReference type="Pfam" id="PF02801">
    <property type="entry name" value="Ketoacyl-synt_C"/>
    <property type="match status" value="1"/>
</dbReference>
<evidence type="ECO:0000256" key="2">
    <source>
        <dbReference type="ARBA" id="ARBA00013191"/>
    </source>
</evidence>
<keyword evidence="4" id="KW-0597">Phosphoprotein</keyword>
<feature type="domain" description="Ketosynthase family 3 (KS3)" evidence="7">
    <location>
        <begin position="217"/>
        <end position="581"/>
    </location>
</feature>
<evidence type="ECO:0000256" key="5">
    <source>
        <dbReference type="ARBA" id="ARBA00022679"/>
    </source>
</evidence>
<dbReference type="InterPro" id="IPR016039">
    <property type="entry name" value="Thiolase-like"/>
</dbReference>
<dbReference type="GO" id="GO:0004315">
    <property type="term" value="F:3-oxoacyl-[acyl-carrier-protein] synthase activity"/>
    <property type="evidence" value="ECO:0007669"/>
    <property type="project" value="UniProtKB-EC"/>
</dbReference>
<dbReference type="Proteomes" id="UP000663671">
    <property type="component" value="Chromosome 1"/>
</dbReference>
<evidence type="ECO:0000256" key="4">
    <source>
        <dbReference type="ARBA" id="ARBA00022553"/>
    </source>
</evidence>
<evidence type="ECO:0000259" key="7">
    <source>
        <dbReference type="PROSITE" id="PS52004"/>
    </source>
</evidence>
<gene>
    <name evidence="8" type="ORF">I7I51_01085</name>
</gene>
<dbReference type="CDD" id="cd00834">
    <property type="entry name" value="KAS_I_II"/>
    <property type="match status" value="1"/>
</dbReference>
<organism evidence="8 9">
    <name type="scientific">Ajellomyces capsulatus</name>
    <name type="common">Darling's disease fungus</name>
    <name type="synonym">Histoplasma capsulatum</name>
    <dbReference type="NCBI Taxonomy" id="5037"/>
    <lineage>
        <taxon>Eukaryota</taxon>
        <taxon>Fungi</taxon>
        <taxon>Dikarya</taxon>
        <taxon>Ascomycota</taxon>
        <taxon>Pezizomycotina</taxon>
        <taxon>Eurotiomycetes</taxon>
        <taxon>Eurotiomycetidae</taxon>
        <taxon>Onygenales</taxon>
        <taxon>Ajellomycetaceae</taxon>
        <taxon>Histoplasma</taxon>
    </lineage>
</organism>
<dbReference type="InterPro" id="IPR034660">
    <property type="entry name" value="DinB/YfiT-like"/>
</dbReference>
<dbReference type="PROSITE" id="PS00606">
    <property type="entry name" value="KS3_1"/>
    <property type="match status" value="1"/>
</dbReference>
<dbReference type="Gene3D" id="3.40.47.10">
    <property type="match status" value="2"/>
</dbReference>
<dbReference type="Pfam" id="PF09351">
    <property type="entry name" value="DUF1993"/>
    <property type="match status" value="1"/>
</dbReference>
<comment type="similarity">
    <text evidence="1 6">Belongs to the thiolase-like superfamily. Beta-ketoacyl-ACP synthases family.</text>
</comment>
<dbReference type="EC" id="2.3.1.41" evidence="2"/>
<evidence type="ECO:0000256" key="1">
    <source>
        <dbReference type="ARBA" id="ARBA00008467"/>
    </source>
</evidence>
<evidence type="ECO:0000313" key="8">
    <source>
        <dbReference type="EMBL" id="QSS64024.1"/>
    </source>
</evidence>
<keyword evidence="5 6" id="KW-0808">Transferase</keyword>
<dbReference type="InterPro" id="IPR014030">
    <property type="entry name" value="Ketoacyl_synth_N"/>
</dbReference>
<keyword evidence="3" id="KW-0596">Phosphopantetheine</keyword>
<dbReference type="PANTHER" id="PTHR11712:SF336">
    <property type="entry name" value="3-OXOACYL-[ACYL-CARRIER-PROTEIN] SYNTHASE, MITOCHONDRIAL"/>
    <property type="match status" value="1"/>
</dbReference>
<dbReference type="PROSITE" id="PS52004">
    <property type="entry name" value="KS3_2"/>
    <property type="match status" value="1"/>
</dbReference>
<dbReference type="VEuPathDB" id="FungiDB:I7I51_01085"/>
<evidence type="ECO:0000256" key="3">
    <source>
        <dbReference type="ARBA" id="ARBA00022450"/>
    </source>
</evidence>
<dbReference type="PANTHER" id="PTHR11712">
    <property type="entry name" value="POLYKETIDE SYNTHASE-RELATED"/>
    <property type="match status" value="1"/>
</dbReference>
<reference evidence="8" key="1">
    <citation type="submission" date="2021-01" db="EMBL/GenBank/DDBJ databases">
        <title>Chromosome-level genome assembly of a human fungal pathogen reveals clustering of transcriptionally co-regulated genes.</title>
        <authorList>
            <person name="Voorhies M."/>
            <person name="Cohen S."/>
            <person name="Shea T.P."/>
            <person name="Petrus S."/>
            <person name="Munoz J.F."/>
            <person name="Poplawski S."/>
            <person name="Goldman W.E."/>
            <person name="Michael T."/>
            <person name="Cuomo C.A."/>
            <person name="Sil A."/>
            <person name="Beyhan S."/>
        </authorList>
    </citation>
    <scope>NUCLEOTIDE SEQUENCE</scope>
    <source>
        <strain evidence="8">WU24</strain>
    </source>
</reference>
<dbReference type="AlphaFoldDB" id="A0A8A1MHE1"/>
<dbReference type="SMART" id="SM00825">
    <property type="entry name" value="PKS_KS"/>
    <property type="match status" value="1"/>
</dbReference>
<dbReference type="SUPFAM" id="SSF109854">
    <property type="entry name" value="DinB/YfiT-like putative metalloenzymes"/>
    <property type="match status" value="1"/>
</dbReference>
<dbReference type="SUPFAM" id="SSF53901">
    <property type="entry name" value="Thiolase-like"/>
    <property type="match status" value="2"/>
</dbReference>
<name>A0A8A1MHE1_AJECA</name>
<dbReference type="NCBIfam" id="NF005589">
    <property type="entry name" value="PRK07314.1"/>
    <property type="match status" value="1"/>
</dbReference>
<dbReference type="Pfam" id="PF00109">
    <property type="entry name" value="ketoacyl-synt"/>
    <property type="match status" value="2"/>
</dbReference>
<sequence>MPFSTYDASVGMVLKTLKSLDAILASAEEHAATKNLNVDDYVQAKLYEDMKPLDFQVRSVAETATKCAARLLGQEAVDLELQSTFAGLRKQTTDAIASLQKVDPDSVEGKETRLITMGLGPGKTKELSAKDYIVGYSVPNSFFHLQTSYAILRQQGVPLGKRVYIAPFSSWLKKKGTKTLSIPCTLSTEPDQLKYASPFSDAIPDEMMKDIVLSGAMRRVVVTGLGAVSPLGIGVRRTWTRLLDGHCGVVSVKNRGPRYADLPCQIAALVPQGSKNDGGWRGSDWLSREGYKKISPLFVPKLLINLGAGHISMKYGFAGPNHAATTACTTGAHSIGDASRFIACGDADVMIAGGAESCIHPLVLGGFSRCRSLATSFNDSPRKASRPFDRDREGFIVGEGAAVVVLEELEHAKSRGAKIYAELKGYGCSGDAYHMTAPKESGEGALLAMKRALRNAQISPGTVDYINAHGTSTVIGDAAENFAIKTLLLGSEGKQKTADINVSSTKGAIGHLLGGAGAIEAVFSILAIHENVLPPTINLDNTTEEFDCNYVPNVAQERRVNVAMTNSFGFGGTNSTLCFARY</sequence>